<gene>
    <name evidence="1" type="ORF">THAOC_13334</name>
</gene>
<sequence length="99" mass="10826">RQTNKQTNKRTKSKGVRKKFTGGKKLKLALVLDSSRAEACTAASASKSTPHSPLNICCFDTSLQNQDLRCCNKVVLLNTSLSSQLVCQVQRHGMAGILY</sequence>
<dbReference type="Proteomes" id="UP000266841">
    <property type="component" value="Unassembled WGS sequence"/>
</dbReference>
<feature type="non-terminal residue" evidence="1">
    <location>
        <position position="1"/>
    </location>
</feature>
<organism evidence="1 2">
    <name type="scientific">Thalassiosira oceanica</name>
    <name type="common">Marine diatom</name>
    <dbReference type="NCBI Taxonomy" id="159749"/>
    <lineage>
        <taxon>Eukaryota</taxon>
        <taxon>Sar</taxon>
        <taxon>Stramenopiles</taxon>
        <taxon>Ochrophyta</taxon>
        <taxon>Bacillariophyta</taxon>
        <taxon>Coscinodiscophyceae</taxon>
        <taxon>Thalassiosirophycidae</taxon>
        <taxon>Thalassiosirales</taxon>
        <taxon>Thalassiosiraceae</taxon>
        <taxon>Thalassiosira</taxon>
    </lineage>
</organism>
<protein>
    <submittedName>
        <fullName evidence="1">Uncharacterized protein</fullName>
    </submittedName>
</protein>
<reference evidence="1 2" key="1">
    <citation type="journal article" date="2012" name="Genome Biol.">
        <title>Genome and low-iron response of an oceanic diatom adapted to chronic iron limitation.</title>
        <authorList>
            <person name="Lommer M."/>
            <person name="Specht M."/>
            <person name="Roy A.S."/>
            <person name="Kraemer L."/>
            <person name="Andreson R."/>
            <person name="Gutowska M.A."/>
            <person name="Wolf J."/>
            <person name="Bergner S.V."/>
            <person name="Schilhabel M.B."/>
            <person name="Klostermeier U.C."/>
            <person name="Beiko R.G."/>
            <person name="Rosenstiel P."/>
            <person name="Hippler M."/>
            <person name="Laroche J."/>
        </authorList>
    </citation>
    <scope>NUCLEOTIDE SEQUENCE [LARGE SCALE GENOMIC DNA]</scope>
    <source>
        <strain evidence="1 2">CCMP1005</strain>
    </source>
</reference>
<evidence type="ECO:0000313" key="2">
    <source>
        <dbReference type="Proteomes" id="UP000266841"/>
    </source>
</evidence>
<comment type="caution">
    <text evidence="1">The sequence shown here is derived from an EMBL/GenBank/DDBJ whole genome shotgun (WGS) entry which is preliminary data.</text>
</comment>
<dbReference type="AlphaFoldDB" id="K0SKD7"/>
<accession>K0SKD7</accession>
<evidence type="ECO:0000313" key="1">
    <source>
        <dbReference type="EMBL" id="EJK65775.1"/>
    </source>
</evidence>
<name>K0SKD7_THAOC</name>
<dbReference type="EMBL" id="AGNL01015482">
    <property type="protein sequence ID" value="EJK65775.1"/>
    <property type="molecule type" value="Genomic_DNA"/>
</dbReference>
<keyword evidence="2" id="KW-1185">Reference proteome</keyword>
<proteinExistence type="predicted"/>